<feature type="binding site" evidence="2">
    <location>
        <position position="316"/>
    </location>
    <ligand>
        <name>substrate</name>
    </ligand>
</feature>
<feature type="binding site" evidence="2">
    <location>
        <position position="42"/>
    </location>
    <ligand>
        <name>Mg(2+)</name>
        <dbReference type="ChEBI" id="CHEBI:18420"/>
        <label>4</label>
    </ligand>
</feature>
<dbReference type="PIRSF" id="PIRSF005303">
    <property type="entry name" value="Thiam_monoph_kin"/>
    <property type="match status" value="1"/>
</dbReference>
<dbReference type="EC" id="2.7.4.16" evidence="2"/>
<dbReference type="PANTHER" id="PTHR30270">
    <property type="entry name" value="THIAMINE-MONOPHOSPHATE KINASE"/>
    <property type="match status" value="1"/>
</dbReference>
<keyword evidence="1 2" id="KW-0784">Thiamine biosynthesis</keyword>
<feature type="binding site" evidence="2">
    <location>
        <position position="119"/>
    </location>
    <ligand>
        <name>Mg(2+)</name>
        <dbReference type="ChEBI" id="CHEBI:18420"/>
        <label>1</label>
    </ligand>
</feature>
<feature type="binding site" evidence="2">
    <location>
        <position position="211"/>
    </location>
    <ligand>
        <name>Mg(2+)</name>
        <dbReference type="ChEBI" id="CHEBI:18420"/>
        <label>5</label>
    </ligand>
</feature>
<dbReference type="InterPro" id="IPR010918">
    <property type="entry name" value="PurM-like_C_dom"/>
</dbReference>
<dbReference type="InterPro" id="IPR036676">
    <property type="entry name" value="PurM-like_C_sf"/>
</dbReference>
<feature type="binding site" evidence="2">
    <location>
        <position position="27"/>
    </location>
    <ligand>
        <name>Mg(2+)</name>
        <dbReference type="ChEBI" id="CHEBI:18420"/>
        <label>3</label>
    </ligand>
</feature>
<dbReference type="Gene3D" id="3.30.1330.10">
    <property type="entry name" value="PurM-like, N-terminal domain"/>
    <property type="match status" value="1"/>
</dbReference>
<feature type="binding site" evidence="2">
    <location>
        <position position="44"/>
    </location>
    <ligand>
        <name>Mg(2+)</name>
        <dbReference type="ChEBI" id="CHEBI:18420"/>
        <label>2</label>
    </ligand>
</feature>
<keyword evidence="2" id="KW-0067">ATP-binding</keyword>
<sequence>MGEFDLIERFFANSAKRPDVVLGIGDDAALITPPENHQLVITTDTLVEGVHFFADIPPAALGHKSLAVNLSDLAAMGAEPRWVTLAITLPSARMEWLEQFCQGFFELAEYYNVTLVGGDTTRGPLSITVTAHGVIPMEQALTRHQAQVGDWVYVTGSLGGSALALRHLQGQQRLSSEILEVLLQRHYYPQPRVLSGYGLRGVASSCIDLSDGLWADLGHVAKASGCSAKIQVNQLPIHPQVKLQCQNDDAIALALCGGEDYELCFTVPEAMKGSLDVALSYSGIEHCCVGQMIAGQGPVELWQGEQPYTCCHLQGWDHFS</sequence>
<dbReference type="EMBL" id="JBEQCT010000008">
    <property type="protein sequence ID" value="MFM2486380.1"/>
    <property type="molecule type" value="Genomic_DNA"/>
</dbReference>
<dbReference type="InterPro" id="IPR036921">
    <property type="entry name" value="PurM-like_N_sf"/>
</dbReference>
<feature type="domain" description="PurM-like C-terminal" evidence="4">
    <location>
        <begin position="147"/>
        <end position="297"/>
    </location>
</feature>
<evidence type="ECO:0000259" key="4">
    <source>
        <dbReference type="Pfam" id="PF02769"/>
    </source>
</evidence>
<feature type="binding site" evidence="2">
    <location>
        <position position="27"/>
    </location>
    <ligand>
        <name>Mg(2+)</name>
        <dbReference type="ChEBI" id="CHEBI:18420"/>
        <label>4</label>
    </ligand>
</feature>
<name>A0ABW9G9L6_9GAMM</name>
<keyword evidence="2" id="KW-0460">Magnesium</keyword>
<feature type="binding site" evidence="2">
    <location>
        <position position="143"/>
    </location>
    <ligand>
        <name>ATP</name>
        <dbReference type="ChEBI" id="CHEBI:30616"/>
    </ligand>
</feature>
<feature type="domain" description="PurM-like N-terminal" evidence="3">
    <location>
        <begin position="25"/>
        <end position="135"/>
    </location>
</feature>
<feature type="binding site" evidence="2">
    <location>
        <position position="51"/>
    </location>
    <ligand>
        <name>substrate</name>
    </ligand>
</feature>
<feature type="binding site" evidence="2">
    <location>
        <position position="72"/>
    </location>
    <ligand>
        <name>Mg(2+)</name>
        <dbReference type="ChEBI" id="CHEBI:18420"/>
        <label>4</label>
    </ligand>
</feature>
<evidence type="ECO:0000313" key="5">
    <source>
        <dbReference type="EMBL" id="MFM2486380.1"/>
    </source>
</evidence>
<feature type="binding site" evidence="2">
    <location>
        <position position="72"/>
    </location>
    <ligand>
        <name>Mg(2+)</name>
        <dbReference type="ChEBI" id="CHEBI:18420"/>
        <label>3</label>
    </ligand>
</feature>
<dbReference type="Proteomes" id="UP001629953">
    <property type="component" value="Unassembled WGS sequence"/>
</dbReference>
<evidence type="ECO:0000313" key="6">
    <source>
        <dbReference type="Proteomes" id="UP001629953"/>
    </source>
</evidence>
<feature type="binding site" evidence="2">
    <location>
        <position position="43"/>
    </location>
    <ligand>
        <name>Mg(2+)</name>
        <dbReference type="ChEBI" id="CHEBI:18420"/>
        <label>1</label>
    </ligand>
</feature>
<comment type="pathway">
    <text evidence="2">Cofactor biosynthesis; thiamine diphosphate biosynthesis; thiamine diphosphate from thiamine phosphate: step 1/1.</text>
</comment>
<dbReference type="Pfam" id="PF00586">
    <property type="entry name" value="AIRS"/>
    <property type="match status" value="1"/>
</dbReference>
<feature type="binding site" evidence="2">
    <location>
        <position position="259"/>
    </location>
    <ligand>
        <name>substrate</name>
    </ligand>
</feature>
<comment type="caution">
    <text evidence="2">Lacks conserved residue(s) required for the propagation of feature annotation.</text>
</comment>
<comment type="miscellaneous">
    <text evidence="2">Reaction mechanism of ThiL seems to utilize a direct, inline transfer of the gamma-phosphate of ATP to TMP rather than a phosphorylated enzyme intermediate.</text>
</comment>
<dbReference type="HAMAP" id="MF_02128">
    <property type="entry name" value="TMP_kinase"/>
    <property type="match status" value="1"/>
</dbReference>
<dbReference type="InterPro" id="IPR016188">
    <property type="entry name" value="PurM-like_N"/>
</dbReference>
<dbReference type="SUPFAM" id="SSF55326">
    <property type="entry name" value="PurM N-terminal domain-like"/>
    <property type="match status" value="1"/>
</dbReference>
<reference evidence="5 6" key="1">
    <citation type="journal article" date="2013" name="Int. J. Syst. Evol. Microbiol.">
        <title>Celerinatantimonas yamalensis sp. nov., a cold-adapted diazotrophic bacterium from a cold permafrost brine.</title>
        <authorList>
            <person name="Shcherbakova V."/>
            <person name="Chuvilskaya N."/>
            <person name="Rivkina E."/>
            <person name="Demidov N."/>
            <person name="Uchaeva V."/>
            <person name="Suetin S."/>
            <person name="Suzina N."/>
            <person name="Gilichinsky D."/>
        </authorList>
    </citation>
    <scope>NUCLEOTIDE SEQUENCE [LARGE SCALE GENOMIC DNA]</scope>
    <source>
        <strain evidence="5 6">C7</strain>
    </source>
</reference>
<dbReference type="SUPFAM" id="SSF56042">
    <property type="entry name" value="PurM C-terminal domain-like"/>
    <property type="match status" value="1"/>
</dbReference>
<feature type="binding site" evidence="2">
    <location>
        <position position="208"/>
    </location>
    <ligand>
        <name>Mg(2+)</name>
        <dbReference type="ChEBI" id="CHEBI:18420"/>
        <label>3</label>
    </ligand>
</feature>
<dbReference type="Pfam" id="PF02769">
    <property type="entry name" value="AIRS_C"/>
    <property type="match status" value="1"/>
</dbReference>
<dbReference type="InterPro" id="IPR006283">
    <property type="entry name" value="ThiL-like"/>
</dbReference>
<keyword evidence="6" id="KW-1185">Reference proteome</keyword>
<comment type="similarity">
    <text evidence="2">Belongs to the thiamine-monophosphate kinase family.</text>
</comment>
<keyword evidence="2 5" id="KW-0808">Transferase</keyword>
<comment type="catalytic activity">
    <reaction evidence="2">
        <text>thiamine phosphate + ATP = thiamine diphosphate + ADP</text>
        <dbReference type="Rhea" id="RHEA:15913"/>
        <dbReference type="ChEBI" id="CHEBI:30616"/>
        <dbReference type="ChEBI" id="CHEBI:37575"/>
        <dbReference type="ChEBI" id="CHEBI:58937"/>
        <dbReference type="ChEBI" id="CHEBI:456216"/>
        <dbReference type="EC" id="2.7.4.16"/>
    </reaction>
</comment>
<feature type="binding site" evidence="2">
    <location>
        <begin position="118"/>
        <end position="119"/>
    </location>
    <ligand>
        <name>ATP</name>
        <dbReference type="ChEBI" id="CHEBI:30616"/>
    </ligand>
</feature>
<proteinExistence type="inferred from homology"/>
<protein>
    <recommendedName>
        <fullName evidence="2">Thiamine-monophosphate kinase</fullName>
        <shortName evidence="2">TMP kinase</shortName>
        <shortName evidence="2">Thiamine-phosphate kinase</shortName>
        <ecNumber evidence="2">2.7.4.16</ecNumber>
    </recommendedName>
</protein>
<organism evidence="5 6">
    <name type="scientific">Celerinatantimonas yamalensis</name>
    <dbReference type="NCBI Taxonomy" id="559956"/>
    <lineage>
        <taxon>Bacteria</taxon>
        <taxon>Pseudomonadati</taxon>
        <taxon>Pseudomonadota</taxon>
        <taxon>Gammaproteobacteria</taxon>
        <taxon>Celerinatantimonadaceae</taxon>
        <taxon>Celerinatantimonas</taxon>
    </lineage>
</organism>
<dbReference type="Gene3D" id="3.90.650.10">
    <property type="entry name" value="PurM-like C-terminal domain"/>
    <property type="match status" value="1"/>
</dbReference>
<dbReference type="CDD" id="cd02194">
    <property type="entry name" value="ThiL"/>
    <property type="match status" value="1"/>
</dbReference>
<dbReference type="PANTHER" id="PTHR30270:SF0">
    <property type="entry name" value="THIAMINE-MONOPHOSPHATE KINASE"/>
    <property type="match status" value="1"/>
</dbReference>
<comment type="function">
    <text evidence="2">Catalyzes the ATP-dependent phosphorylation of thiamine-monophosphate (TMP) to form thiamine-pyrophosphate (TPP), the active form of vitamin B1.</text>
</comment>
<dbReference type="GO" id="GO:0009030">
    <property type="term" value="F:thiamine-phosphate kinase activity"/>
    <property type="evidence" value="ECO:0007669"/>
    <property type="project" value="UniProtKB-EC"/>
</dbReference>
<evidence type="ECO:0000256" key="2">
    <source>
        <dbReference type="HAMAP-Rule" id="MF_02128"/>
    </source>
</evidence>
<feature type="binding site" evidence="2">
    <location>
        <position position="72"/>
    </location>
    <ligand>
        <name>Mg(2+)</name>
        <dbReference type="ChEBI" id="CHEBI:18420"/>
        <label>2</label>
    </ligand>
</feature>
<keyword evidence="2" id="KW-0547">Nucleotide-binding</keyword>
<keyword evidence="2" id="KW-0479">Metal-binding</keyword>
<dbReference type="RefSeq" id="WP_408624678.1">
    <property type="nucleotide sequence ID" value="NZ_JBEQCT010000008.1"/>
</dbReference>
<feature type="binding site" evidence="2">
    <location>
        <position position="44"/>
    </location>
    <ligand>
        <name>Mg(2+)</name>
        <dbReference type="ChEBI" id="CHEBI:18420"/>
        <label>1</label>
    </ligand>
</feature>
<evidence type="ECO:0000259" key="3">
    <source>
        <dbReference type="Pfam" id="PF00586"/>
    </source>
</evidence>
<gene>
    <name evidence="2 5" type="primary">thiL</name>
    <name evidence="5" type="ORF">ABUE30_15150</name>
</gene>
<accession>A0ABW9G9L6</accession>
<dbReference type="NCBIfam" id="TIGR01379">
    <property type="entry name" value="thiL"/>
    <property type="match status" value="1"/>
</dbReference>
<comment type="caution">
    <text evidence="5">The sequence shown here is derived from an EMBL/GenBank/DDBJ whole genome shotgun (WGS) entry which is preliminary data.</text>
</comment>
<keyword evidence="2 5" id="KW-0418">Kinase</keyword>
<evidence type="ECO:0000256" key="1">
    <source>
        <dbReference type="ARBA" id="ARBA00022977"/>
    </source>
</evidence>
<feature type="binding site" evidence="2">
    <location>
        <position position="210"/>
    </location>
    <ligand>
        <name>ATP</name>
        <dbReference type="ChEBI" id="CHEBI:30616"/>
    </ligand>
</feature>